<dbReference type="Pfam" id="PF03922">
    <property type="entry name" value="OmpW"/>
    <property type="match status" value="1"/>
</dbReference>
<reference evidence="1 2" key="1">
    <citation type="submission" date="2018-10" db="EMBL/GenBank/DDBJ databases">
        <title>Genomic Encyclopedia of Archaeal and Bacterial Type Strains, Phase II (KMG-II): from individual species to whole genera.</title>
        <authorList>
            <person name="Goeker M."/>
        </authorList>
    </citation>
    <scope>NUCLEOTIDE SEQUENCE [LARGE SCALE GENOMIC DNA]</scope>
    <source>
        <strain evidence="1 2">DSM 25230</strain>
    </source>
</reference>
<keyword evidence="2" id="KW-1185">Reference proteome</keyword>
<sequence>MKIFNYKLKHKFQLIVVTLALLLVPKVFLAQDNSDKDKGWYIQPGILLVNFLEDSEVSAAGAPIPGASLKLSNDTSPSVQFGYNFSKKFSISSLVAIPPKTTATGEGPLDGLTAGKVSFVPIILSANYHFTLKNFKPFIGAGINYTIISKEEDANIINLKADNMFGPIIRGGFDFMFSKKWGFNASATMNFIKTDLTGSVDPSIPDLGGAPVEASVTVNPLAIQLGLVYKL</sequence>
<proteinExistence type="predicted"/>
<evidence type="ECO:0000313" key="1">
    <source>
        <dbReference type="EMBL" id="RKR07974.1"/>
    </source>
</evidence>
<dbReference type="EMBL" id="RBIQ01000010">
    <property type="protein sequence ID" value="RKR07974.1"/>
    <property type="molecule type" value="Genomic_DNA"/>
</dbReference>
<dbReference type="GO" id="GO:0019867">
    <property type="term" value="C:outer membrane"/>
    <property type="evidence" value="ECO:0007669"/>
    <property type="project" value="InterPro"/>
</dbReference>
<dbReference type="InterPro" id="IPR005618">
    <property type="entry name" value="OMPW"/>
</dbReference>
<comment type="caution">
    <text evidence="1">The sequence shown here is derived from an EMBL/GenBank/DDBJ whole genome shotgun (WGS) entry which is preliminary data.</text>
</comment>
<dbReference type="GO" id="GO:0055085">
    <property type="term" value="P:transmembrane transport"/>
    <property type="evidence" value="ECO:0007669"/>
    <property type="project" value="TreeGrafter"/>
</dbReference>
<accession>A0A495DTL9</accession>
<dbReference type="OrthoDB" id="9807574at2"/>
<dbReference type="PANTHER" id="PTHR36920">
    <property type="match status" value="1"/>
</dbReference>
<dbReference type="SUPFAM" id="SSF56925">
    <property type="entry name" value="OMPA-like"/>
    <property type="match status" value="1"/>
</dbReference>
<dbReference type="Proteomes" id="UP000269412">
    <property type="component" value="Unassembled WGS sequence"/>
</dbReference>
<dbReference type="InterPro" id="IPR011250">
    <property type="entry name" value="OMP/PagP_B-barrel"/>
</dbReference>
<name>A0A495DTL9_9FLAO</name>
<dbReference type="RefSeq" id="WP_121068745.1">
    <property type="nucleotide sequence ID" value="NZ_RBIQ01000010.1"/>
</dbReference>
<protein>
    <submittedName>
        <fullName evidence="1">Outer membrane protein</fullName>
    </submittedName>
</protein>
<evidence type="ECO:0000313" key="2">
    <source>
        <dbReference type="Proteomes" id="UP000269412"/>
    </source>
</evidence>
<dbReference type="Gene3D" id="2.40.160.20">
    <property type="match status" value="1"/>
</dbReference>
<organism evidence="1 2">
    <name type="scientific">Maribacter vaceletii</name>
    <dbReference type="NCBI Taxonomy" id="1206816"/>
    <lineage>
        <taxon>Bacteria</taxon>
        <taxon>Pseudomonadati</taxon>
        <taxon>Bacteroidota</taxon>
        <taxon>Flavobacteriia</taxon>
        <taxon>Flavobacteriales</taxon>
        <taxon>Flavobacteriaceae</taxon>
        <taxon>Maribacter</taxon>
    </lineage>
</organism>
<gene>
    <name evidence="1" type="ORF">CLV91_2739</name>
</gene>
<dbReference type="PANTHER" id="PTHR36920:SF1">
    <property type="entry name" value="OUTER MEMBRANE PROTEIN W"/>
    <property type="match status" value="1"/>
</dbReference>
<dbReference type="AlphaFoldDB" id="A0A495DTL9"/>